<dbReference type="RefSeq" id="XP_037897442.1">
    <property type="nucleotide sequence ID" value="XM_038041514.1"/>
</dbReference>
<reference evidence="2" key="1">
    <citation type="submission" date="2025-08" db="UniProtKB">
        <authorList>
            <consortium name="RefSeq"/>
        </authorList>
    </citation>
    <scope>IDENTIFICATION</scope>
    <source>
        <tissue evidence="2">Whole body pupa</tissue>
    </source>
</reference>
<gene>
    <name evidence="2" type="primary">LOC119642372</name>
</gene>
<dbReference type="AlphaFoldDB" id="A0A9C5ZIX5"/>
<organism evidence="1 2">
    <name type="scientific">Glossina fuscipes</name>
    <dbReference type="NCBI Taxonomy" id="7396"/>
    <lineage>
        <taxon>Eukaryota</taxon>
        <taxon>Metazoa</taxon>
        <taxon>Ecdysozoa</taxon>
        <taxon>Arthropoda</taxon>
        <taxon>Hexapoda</taxon>
        <taxon>Insecta</taxon>
        <taxon>Pterygota</taxon>
        <taxon>Neoptera</taxon>
        <taxon>Endopterygota</taxon>
        <taxon>Diptera</taxon>
        <taxon>Brachycera</taxon>
        <taxon>Muscomorpha</taxon>
        <taxon>Hippoboscoidea</taxon>
        <taxon>Glossinidae</taxon>
        <taxon>Glossina</taxon>
    </lineage>
</organism>
<accession>A0A9C5ZIX5</accession>
<keyword evidence="1" id="KW-1185">Reference proteome</keyword>
<dbReference type="KEGG" id="gfs:119642372"/>
<evidence type="ECO:0000313" key="2">
    <source>
        <dbReference type="RefSeq" id="XP_037897442.1"/>
    </source>
</evidence>
<evidence type="ECO:0000313" key="1">
    <source>
        <dbReference type="Proteomes" id="UP000092443"/>
    </source>
</evidence>
<sequence>MPNFRNLRMVVTLGGTAAKGLTWNTIEMGMITIRGYSVTLRSLADDASPKFGELPIKKNTTNSIARRGTLWKGCMYEGSEIAFVNCEETNATSKRLNLCKSSVPSKQN</sequence>
<protein>
    <submittedName>
        <fullName evidence="2">Uncharacterized protein LOC119642372</fullName>
    </submittedName>
</protein>
<proteinExistence type="predicted"/>
<dbReference type="GeneID" id="119642372"/>
<dbReference type="Proteomes" id="UP000092443">
    <property type="component" value="Unplaced"/>
</dbReference>
<name>A0A9C5ZIX5_9MUSC</name>